<protein>
    <recommendedName>
        <fullName evidence="6">ABC transporter substrate-binding protein</fullName>
    </recommendedName>
</protein>
<evidence type="ECO:0000256" key="2">
    <source>
        <dbReference type="ARBA" id="ARBA00022764"/>
    </source>
</evidence>
<dbReference type="EMBL" id="CP017637">
    <property type="protein sequence ID" value="APG14960.1"/>
    <property type="molecule type" value="Genomic_DNA"/>
</dbReference>
<sequence>MKRRLFLESAAAAAALALAAPYVRAQSKKFSGITLRVNGFGGVWDETLNKRVVAPLEEKYGLKVQFMAGNQSADFVKLVANKDNPPFDMFEADSAYMVELLKANLVEEIKTTDVPGIKRVLPGFREYGDHGVPFSVSTVVPVYNSKYVNQPLTSYSDIARPDLKGRAVILAPTLDTSSLYLLGMAEENGGSIADMEPAYKILEAAKPNIAAIAQTTVSELQMFQAEEVYAGIFWDGRAHELRRRGVPIVTVVPPKGVYSIVSYMNVVKGTRHPEAVHAFMEQLLSDQGMLGIPEAMRYGATTDVKLPEEIYKDLLFNSPERNALKKKVDWQKWMAERSARIERVNKIMRS</sequence>
<dbReference type="GO" id="GO:0015888">
    <property type="term" value="P:thiamine transport"/>
    <property type="evidence" value="ECO:0007669"/>
    <property type="project" value="TreeGrafter"/>
</dbReference>
<dbReference type="GO" id="GO:0030975">
    <property type="term" value="F:thiamine binding"/>
    <property type="evidence" value="ECO:0007669"/>
    <property type="project" value="TreeGrafter"/>
</dbReference>
<gene>
    <name evidence="4" type="ORF">BKD09_42235</name>
</gene>
<evidence type="ECO:0000256" key="3">
    <source>
        <dbReference type="SAM" id="SignalP"/>
    </source>
</evidence>
<organism evidence="4 5">
    <name type="scientific">Bradyrhizobium japonicum</name>
    <dbReference type="NCBI Taxonomy" id="375"/>
    <lineage>
        <taxon>Bacteria</taxon>
        <taxon>Pseudomonadati</taxon>
        <taxon>Pseudomonadota</taxon>
        <taxon>Alphaproteobacteria</taxon>
        <taxon>Hyphomicrobiales</taxon>
        <taxon>Nitrobacteraceae</taxon>
        <taxon>Bradyrhizobium</taxon>
    </lineage>
</organism>
<dbReference type="OrthoDB" id="9766989at2"/>
<name>A0A1L3FNU8_BRAJP</name>
<evidence type="ECO:0008006" key="6">
    <source>
        <dbReference type="Google" id="ProtNLM"/>
    </source>
</evidence>
<keyword evidence="1 3" id="KW-0732">Signal</keyword>
<feature type="chain" id="PRO_5012430827" description="ABC transporter substrate-binding protein" evidence="3">
    <location>
        <begin position="26"/>
        <end position="350"/>
    </location>
</feature>
<evidence type="ECO:0000313" key="5">
    <source>
        <dbReference type="Proteomes" id="UP000181962"/>
    </source>
</evidence>
<dbReference type="Gene3D" id="3.40.190.10">
    <property type="entry name" value="Periplasmic binding protein-like II"/>
    <property type="match status" value="2"/>
</dbReference>
<dbReference type="InterPro" id="IPR006059">
    <property type="entry name" value="SBP"/>
</dbReference>
<dbReference type="GO" id="GO:0030976">
    <property type="term" value="F:thiamine pyrophosphate binding"/>
    <property type="evidence" value="ECO:0007669"/>
    <property type="project" value="TreeGrafter"/>
</dbReference>
<dbReference type="RefSeq" id="WP_071916533.1">
    <property type="nucleotide sequence ID" value="NZ_CP017637.1"/>
</dbReference>
<evidence type="ECO:0000313" key="4">
    <source>
        <dbReference type="EMBL" id="APG14960.1"/>
    </source>
</evidence>
<dbReference type="AlphaFoldDB" id="A0A1L3FNU8"/>
<dbReference type="Proteomes" id="UP000181962">
    <property type="component" value="Chromosome"/>
</dbReference>
<evidence type="ECO:0000256" key="1">
    <source>
        <dbReference type="ARBA" id="ARBA00022729"/>
    </source>
</evidence>
<keyword evidence="2" id="KW-0574">Periplasm</keyword>
<proteinExistence type="predicted"/>
<dbReference type="Pfam" id="PF13416">
    <property type="entry name" value="SBP_bac_8"/>
    <property type="match status" value="1"/>
</dbReference>
<accession>A0A1L3FNU8</accession>
<dbReference type="PANTHER" id="PTHR30006:SF2">
    <property type="entry name" value="ABC TRANSPORTER SUBSTRATE-BINDING PROTEIN"/>
    <property type="match status" value="1"/>
</dbReference>
<dbReference type="GO" id="GO:0030288">
    <property type="term" value="C:outer membrane-bounded periplasmic space"/>
    <property type="evidence" value="ECO:0007669"/>
    <property type="project" value="TreeGrafter"/>
</dbReference>
<reference evidence="4 5" key="1">
    <citation type="submission" date="2016-11" db="EMBL/GenBank/DDBJ databases">
        <title>Complete Genome Sequence of Bradyrhizobium sp. strain J5, an isolated from soybean nodule in Hokkaido.</title>
        <authorList>
            <person name="Kanehara K."/>
        </authorList>
    </citation>
    <scope>NUCLEOTIDE SEQUENCE [LARGE SCALE GENOMIC DNA]</scope>
    <source>
        <strain evidence="4 5">J5</strain>
    </source>
</reference>
<dbReference type="PANTHER" id="PTHR30006">
    <property type="entry name" value="THIAMINE-BINDING PERIPLASMIC PROTEIN-RELATED"/>
    <property type="match status" value="1"/>
</dbReference>
<feature type="signal peptide" evidence="3">
    <location>
        <begin position="1"/>
        <end position="25"/>
    </location>
</feature>
<dbReference type="SUPFAM" id="SSF53850">
    <property type="entry name" value="Periplasmic binding protein-like II"/>
    <property type="match status" value="1"/>
</dbReference>